<dbReference type="EMBL" id="CP001819">
    <property type="protein sequence ID" value="ACZ22937.1"/>
    <property type="molecule type" value="Genomic_DNA"/>
</dbReference>
<dbReference type="PANTHER" id="PTHR19328:SF13">
    <property type="entry name" value="HIPL1 PROTEIN"/>
    <property type="match status" value="1"/>
</dbReference>
<feature type="chain" id="PRO_5039482198" evidence="2">
    <location>
        <begin position="32"/>
        <end position="407"/>
    </location>
</feature>
<feature type="signal peptide" evidence="2">
    <location>
        <begin position="1"/>
        <end position="31"/>
    </location>
</feature>
<protein>
    <submittedName>
        <fullName evidence="4">Glucose/sorbosone dehydrogenase</fullName>
    </submittedName>
</protein>
<sequence length="407" mass="41299">MTARLRTTGPRPALRPAALALALTLTVAACSSDDDAPSAPTATASASVDPDDPAAEPTDDTSAGALDPRDDVVESVTATVGEPLATGLAAPWGLAQLPDGDWLVTERDTRAVKLVPADGSTPAVLTGPGADELVDGTTGTNEGGLLGVALSPTFDDDGLVFFYRTAEDGNEVLSGALDGTVLGELTPILSGIPAGSTHNGGRLAFGPDDQLYVTTGDSGSTILAQHPDSLGGKILRIAPDGSVPRDNPVPGSPVWSLGHRNVQGLGWADDGRMLASELGQDDLDELNLVVSGGNYGWPAVEGPGGTSQGFVDPLVSWPTADASPSGLAVTDEGVYVAALRGEALLRVPLAADGVGQPQALLDGELGRLRAVVVGADGDLYVLTNNSDGRGEPRDGDDRLVPVTITED</sequence>
<dbReference type="InterPro" id="IPR012938">
    <property type="entry name" value="Glc/Sorbosone_DH"/>
</dbReference>
<dbReference type="Gene3D" id="2.120.10.30">
    <property type="entry name" value="TolB, C-terminal domain"/>
    <property type="match status" value="1"/>
</dbReference>
<dbReference type="PROSITE" id="PS51257">
    <property type="entry name" value="PROKAR_LIPOPROTEIN"/>
    <property type="match status" value="1"/>
</dbReference>
<dbReference type="InterPro" id="IPR011042">
    <property type="entry name" value="6-blade_b-propeller_TolB-like"/>
</dbReference>
<accession>D1BCF0</accession>
<keyword evidence="5" id="KW-1185">Reference proteome</keyword>
<reference evidence="4 5" key="1">
    <citation type="journal article" date="2009" name="Stand. Genomic Sci.">
        <title>Complete genome sequence of Sanguibacter keddieii type strain (ST-74).</title>
        <authorList>
            <person name="Ivanova N."/>
            <person name="Sikorski J."/>
            <person name="Sims D."/>
            <person name="Brettin T."/>
            <person name="Detter J.C."/>
            <person name="Han C."/>
            <person name="Lapidus A."/>
            <person name="Copeland A."/>
            <person name="Glavina Del Rio T."/>
            <person name="Nolan M."/>
            <person name="Chen F."/>
            <person name="Lucas S."/>
            <person name="Tice H."/>
            <person name="Cheng J.F."/>
            <person name="Bruce D."/>
            <person name="Goodwin L."/>
            <person name="Pitluck S."/>
            <person name="Pati A."/>
            <person name="Mavromatis K."/>
            <person name="Chen A."/>
            <person name="Palaniappan K."/>
            <person name="D'haeseleer P."/>
            <person name="Chain P."/>
            <person name="Bristow J."/>
            <person name="Eisen J.A."/>
            <person name="Markowitz V."/>
            <person name="Hugenholtz P."/>
            <person name="Goker M."/>
            <person name="Pukall R."/>
            <person name="Klenk H.P."/>
            <person name="Kyrpides N.C."/>
        </authorList>
    </citation>
    <scope>NUCLEOTIDE SEQUENCE [LARGE SCALE GENOMIC DNA]</scope>
    <source>
        <strain evidence="5">ATCC 51767 / DSM 10542 / NCFB 3025 / ST-74</strain>
    </source>
</reference>
<dbReference type="HOGENOM" id="CLU_012253_0_0_11"/>
<dbReference type="STRING" id="446469.Sked_30370"/>
<dbReference type="eggNOG" id="COG2133">
    <property type="taxonomic scope" value="Bacteria"/>
</dbReference>
<gene>
    <name evidence="4" type="ordered locus">Sked_30370</name>
</gene>
<evidence type="ECO:0000256" key="2">
    <source>
        <dbReference type="SAM" id="SignalP"/>
    </source>
</evidence>
<feature type="domain" description="Glucose/Sorbosone dehydrogenase" evidence="3">
    <location>
        <begin position="89"/>
        <end position="389"/>
    </location>
</feature>
<dbReference type="SUPFAM" id="SSF50952">
    <property type="entry name" value="Soluble quinoprotein glucose dehydrogenase"/>
    <property type="match status" value="1"/>
</dbReference>
<feature type="region of interest" description="Disordered" evidence="1">
    <location>
        <begin position="384"/>
        <end position="407"/>
    </location>
</feature>
<dbReference type="Proteomes" id="UP000000322">
    <property type="component" value="Chromosome"/>
</dbReference>
<feature type="compositionally biased region" description="Low complexity" evidence="1">
    <location>
        <begin position="31"/>
        <end position="48"/>
    </location>
</feature>
<keyword evidence="2" id="KW-0732">Signal</keyword>
<evidence type="ECO:0000313" key="5">
    <source>
        <dbReference type="Proteomes" id="UP000000322"/>
    </source>
</evidence>
<dbReference type="AlphaFoldDB" id="D1BCF0"/>
<feature type="compositionally biased region" description="Basic and acidic residues" evidence="1">
    <location>
        <begin position="388"/>
        <end position="399"/>
    </location>
</feature>
<dbReference type="Pfam" id="PF07995">
    <property type="entry name" value="GSDH"/>
    <property type="match status" value="1"/>
</dbReference>
<feature type="region of interest" description="Disordered" evidence="1">
    <location>
        <begin position="31"/>
        <end position="69"/>
    </location>
</feature>
<dbReference type="KEGG" id="ske:Sked_30370"/>
<dbReference type="InterPro" id="IPR011041">
    <property type="entry name" value="Quinoprot_gluc/sorb_DH_b-prop"/>
</dbReference>
<evidence type="ECO:0000259" key="3">
    <source>
        <dbReference type="Pfam" id="PF07995"/>
    </source>
</evidence>
<evidence type="ECO:0000313" key="4">
    <source>
        <dbReference type="EMBL" id="ACZ22937.1"/>
    </source>
</evidence>
<organism evidence="4 5">
    <name type="scientific">Sanguibacter keddieii (strain ATCC 51767 / DSM 10542 / NCFB 3025 / ST-74)</name>
    <dbReference type="NCBI Taxonomy" id="446469"/>
    <lineage>
        <taxon>Bacteria</taxon>
        <taxon>Bacillati</taxon>
        <taxon>Actinomycetota</taxon>
        <taxon>Actinomycetes</taxon>
        <taxon>Micrococcales</taxon>
        <taxon>Sanguibacteraceae</taxon>
        <taxon>Sanguibacter</taxon>
    </lineage>
</organism>
<feature type="compositionally biased region" description="Acidic residues" evidence="1">
    <location>
        <begin position="49"/>
        <end position="59"/>
    </location>
</feature>
<evidence type="ECO:0000256" key="1">
    <source>
        <dbReference type="SAM" id="MobiDB-lite"/>
    </source>
</evidence>
<proteinExistence type="predicted"/>
<dbReference type="PANTHER" id="PTHR19328">
    <property type="entry name" value="HEDGEHOG-INTERACTING PROTEIN"/>
    <property type="match status" value="1"/>
</dbReference>
<dbReference type="RefSeq" id="WP_012868005.1">
    <property type="nucleotide sequence ID" value="NC_013521.1"/>
</dbReference>
<name>D1BCF0_SANKS</name>